<dbReference type="InterPro" id="IPR036910">
    <property type="entry name" value="HMG_box_dom_sf"/>
</dbReference>
<keyword evidence="2" id="KW-1185">Reference proteome</keyword>
<gene>
    <name evidence="1" type="ORF">EUX98_g4164</name>
</gene>
<dbReference type="EMBL" id="SGPM01000097">
    <property type="protein sequence ID" value="THH30008.1"/>
    <property type="molecule type" value="Genomic_DNA"/>
</dbReference>
<organism evidence="1 2">
    <name type="scientific">Antrodiella citrinella</name>
    <dbReference type="NCBI Taxonomy" id="2447956"/>
    <lineage>
        <taxon>Eukaryota</taxon>
        <taxon>Fungi</taxon>
        <taxon>Dikarya</taxon>
        <taxon>Basidiomycota</taxon>
        <taxon>Agaricomycotina</taxon>
        <taxon>Agaricomycetes</taxon>
        <taxon>Polyporales</taxon>
        <taxon>Steccherinaceae</taxon>
        <taxon>Antrodiella</taxon>
    </lineage>
</organism>
<protein>
    <recommendedName>
        <fullName evidence="3">HMG box domain-containing protein</fullName>
    </recommendedName>
</protein>
<evidence type="ECO:0008006" key="3">
    <source>
        <dbReference type="Google" id="ProtNLM"/>
    </source>
</evidence>
<dbReference type="Gene3D" id="1.10.30.10">
    <property type="entry name" value="High mobility group box domain"/>
    <property type="match status" value="1"/>
</dbReference>
<evidence type="ECO:0000313" key="1">
    <source>
        <dbReference type="EMBL" id="THH30008.1"/>
    </source>
</evidence>
<dbReference type="AlphaFoldDB" id="A0A4S4MX52"/>
<dbReference type="Proteomes" id="UP000308730">
    <property type="component" value="Unassembled WGS sequence"/>
</dbReference>
<sequence>MHTITLPGPGSTLALFSWERKMLMKDAKNLWAQLSEVERQPYVDKSNALKEEYRVRKLEYALHLQKDTLNNVVPREGQLKLSAVRLRAKKVRLWREYEQVNVGHDKMPPFGNQCVFNVLPSTQAL</sequence>
<dbReference type="OrthoDB" id="5561894at2759"/>
<proteinExistence type="predicted"/>
<dbReference type="SUPFAM" id="SSF47095">
    <property type="entry name" value="HMG-box"/>
    <property type="match status" value="1"/>
</dbReference>
<reference evidence="1 2" key="1">
    <citation type="submission" date="2019-02" db="EMBL/GenBank/DDBJ databases">
        <title>Genome sequencing of the rare red list fungi Antrodiella citrinella (Flaviporus citrinellus).</title>
        <authorList>
            <person name="Buettner E."/>
            <person name="Kellner H."/>
        </authorList>
    </citation>
    <scope>NUCLEOTIDE SEQUENCE [LARGE SCALE GENOMIC DNA]</scope>
    <source>
        <strain evidence="1 2">DSM 108506</strain>
    </source>
</reference>
<accession>A0A4S4MX52</accession>
<evidence type="ECO:0000313" key="2">
    <source>
        <dbReference type="Proteomes" id="UP000308730"/>
    </source>
</evidence>
<name>A0A4S4MX52_9APHY</name>
<comment type="caution">
    <text evidence="1">The sequence shown here is derived from an EMBL/GenBank/DDBJ whole genome shotgun (WGS) entry which is preliminary data.</text>
</comment>
<dbReference type="CDD" id="cd00084">
    <property type="entry name" value="HMG-box_SF"/>
    <property type="match status" value="1"/>
</dbReference>